<dbReference type="EMBL" id="GG657754">
    <property type="protein sequence ID" value="EFL23270.1"/>
    <property type="molecule type" value="Genomic_DNA"/>
</dbReference>
<dbReference type="GO" id="GO:0003824">
    <property type="term" value="F:catalytic activity"/>
    <property type="evidence" value="ECO:0007669"/>
    <property type="project" value="InterPro"/>
</dbReference>
<gene>
    <name evidence="1" type="ORF">SSOG_02984</name>
</gene>
<keyword evidence="2" id="KW-1185">Reference proteome</keyword>
<dbReference type="PANTHER" id="PTHR42905:SF16">
    <property type="entry name" value="CARBOXYPHOSPHONOENOLPYRUVATE PHOSPHONOMUTASE-LIKE PROTEIN (AFU_ORTHOLOGUE AFUA_5G07230)"/>
    <property type="match status" value="1"/>
</dbReference>
<dbReference type="Gene3D" id="6.10.250.2750">
    <property type="match status" value="1"/>
</dbReference>
<dbReference type="STRING" id="457427.SSOG_02984"/>
<accession>D9WG54</accession>
<dbReference type="Pfam" id="PF13714">
    <property type="entry name" value="PEP_mutase"/>
    <property type="match status" value="1"/>
</dbReference>
<protein>
    <submittedName>
        <fullName evidence="1">Putative phosphorylmutase</fullName>
    </submittedName>
</protein>
<dbReference type="Proteomes" id="UP000003963">
    <property type="component" value="Unassembled WGS sequence"/>
</dbReference>
<organism evidence="1 2">
    <name type="scientific">Streptomyces himastatinicus ATCC 53653</name>
    <dbReference type="NCBI Taxonomy" id="457427"/>
    <lineage>
        <taxon>Bacteria</taxon>
        <taxon>Bacillati</taxon>
        <taxon>Actinomycetota</taxon>
        <taxon>Actinomycetes</taxon>
        <taxon>Kitasatosporales</taxon>
        <taxon>Streptomycetaceae</taxon>
        <taxon>Streptomyces</taxon>
        <taxon>Streptomyces violaceusniger group</taxon>
    </lineage>
</organism>
<reference evidence="1 2" key="1">
    <citation type="submission" date="2009-02" db="EMBL/GenBank/DDBJ databases">
        <title>Annotation of Streptomyces hygroscopicus strain ATCC 53653.</title>
        <authorList>
            <consortium name="The Broad Institute Genome Sequencing Platform"/>
            <consortium name="Broad Institute Microbial Sequencing Center"/>
            <person name="Fischbach M."/>
            <person name="Godfrey P."/>
            <person name="Ward D."/>
            <person name="Young S."/>
            <person name="Zeng Q."/>
            <person name="Koehrsen M."/>
            <person name="Alvarado L."/>
            <person name="Berlin A.M."/>
            <person name="Bochicchio J."/>
            <person name="Borenstein D."/>
            <person name="Chapman S.B."/>
            <person name="Chen Z."/>
            <person name="Engels R."/>
            <person name="Freedman E."/>
            <person name="Gellesch M."/>
            <person name="Goldberg J."/>
            <person name="Griggs A."/>
            <person name="Gujja S."/>
            <person name="Heilman E.R."/>
            <person name="Heiman D.I."/>
            <person name="Hepburn T.A."/>
            <person name="Howarth C."/>
            <person name="Jen D."/>
            <person name="Larson L."/>
            <person name="Lewis B."/>
            <person name="Mehta T."/>
            <person name="Park D."/>
            <person name="Pearson M."/>
            <person name="Richards J."/>
            <person name="Roberts A."/>
            <person name="Saif S."/>
            <person name="Shea T.D."/>
            <person name="Shenoy N."/>
            <person name="Sisk P."/>
            <person name="Stolte C."/>
            <person name="Sykes S.N."/>
            <person name="Thomson T."/>
            <person name="Walk T."/>
            <person name="White J."/>
            <person name="Yandava C."/>
            <person name="Straight P."/>
            <person name="Clardy J."/>
            <person name="Hung D."/>
            <person name="Kolter R."/>
            <person name="Mekalanos J."/>
            <person name="Walker S."/>
            <person name="Walsh C.T."/>
            <person name="Wieland-Brown L.C."/>
            <person name="Haas B."/>
            <person name="Nusbaum C."/>
            <person name="Birren B."/>
        </authorList>
    </citation>
    <scope>NUCLEOTIDE SEQUENCE [LARGE SCALE GENOMIC DNA]</scope>
    <source>
        <strain evidence="1 2">ATCC 53653</strain>
    </source>
</reference>
<evidence type="ECO:0000313" key="2">
    <source>
        <dbReference type="Proteomes" id="UP000003963"/>
    </source>
</evidence>
<dbReference type="AlphaFoldDB" id="D9WG54"/>
<dbReference type="HOGENOM" id="CLU_027389_2_1_11"/>
<proteinExistence type="predicted"/>
<dbReference type="PANTHER" id="PTHR42905">
    <property type="entry name" value="PHOSPHOENOLPYRUVATE CARBOXYLASE"/>
    <property type="match status" value="1"/>
</dbReference>
<dbReference type="SUPFAM" id="SSF51621">
    <property type="entry name" value="Phosphoenolpyruvate/pyruvate domain"/>
    <property type="match status" value="1"/>
</dbReference>
<dbReference type="InterPro" id="IPR040442">
    <property type="entry name" value="Pyrv_kinase-like_dom_sf"/>
</dbReference>
<dbReference type="CDD" id="cd00377">
    <property type="entry name" value="ICL_PEPM"/>
    <property type="match status" value="1"/>
</dbReference>
<name>D9WG54_9ACTN</name>
<evidence type="ECO:0000313" key="1">
    <source>
        <dbReference type="EMBL" id="EFL23270.1"/>
    </source>
</evidence>
<dbReference type="InterPro" id="IPR015813">
    <property type="entry name" value="Pyrv/PenolPyrv_kinase-like_dom"/>
</dbReference>
<sequence length="347" mass="36522">MREPASRARTTHRMRVAAPGLSTPGTSAPKTVRGVRLSGLTSAQSPGTVWFPRWTSAVCRSAERIRPMTDRRHAAAFRRLHEGRTGFLMPNAWDAGSAIVLAEAGFEALATTSAGIAFSLGRPDHTIPEGGKAVSRAEMFDRVRQITAAVDLPVNGDLEDGYGAEPEAVAETVRLAVAAGLAGGNVEDFADGALYDEELAVARIAAAREAADADGTDFVLTARTDGLMLRSPDPLADAVRRANRYREAGADCLYVPGVNDLATITTLVAEVNGPLNVVMGLGATSLTADALRSAGVARLSLGGSIARAALGFVRDSARELLERGTLTFAEGQIPQGELNELFTRDRA</sequence>
<dbReference type="Gene3D" id="3.20.20.60">
    <property type="entry name" value="Phosphoenolpyruvate-binding domains"/>
    <property type="match status" value="1"/>
</dbReference>
<dbReference type="InterPro" id="IPR039556">
    <property type="entry name" value="ICL/PEPM"/>
</dbReference>